<accession>A0A813GUT6</accession>
<feature type="transmembrane region" description="Helical" evidence="1">
    <location>
        <begin position="220"/>
        <end position="242"/>
    </location>
</feature>
<feature type="transmembrane region" description="Helical" evidence="1">
    <location>
        <begin position="97"/>
        <end position="120"/>
    </location>
</feature>
<dbReference type="Proteomes" id="UP000626109">
    <property type="component" value="Unassembled WGS sequence"/>
</dbReference>
<dbReference type="GO" id="GO:0000271">
    <property type="term" value="P:polysaccharide biosynthetic process"/>
    <property type="evidence" value="ECO:0007669"/>
    <property type="project" value="TreeGrafter"/>
</dbReference>
<dbReference type="EMBL" id="CAJNNW010000613">
    <property type="protein sequence ID" value="CAE8629409.1"/>
    <property type="molecule type" value="Genomic_DNA"/>
</dbReference>
<feature type="transmembrane region" description="Helical" evidence="1">
    <location>
        <begin position="254"/>
        <end position="274"/>
    </location>
</feature>
<dbReference type="PANTHER" id="PTHR23028:SF53">
    <property type="entry name" value="ACYL_TRANSF_3 DOMAIN-CONTAINING PROTEIN"/>
    <property type="match status" value="1"/>
</dbReference>
<evidence type="ECO:0000313" key="4">
    <source>
        <dbReference type="EMBL" id="CAE8629409.1"/>
    </source>
</evidence>
<feature type="transmembrane region" description="Helical" evidence="1">
    <location>
        <begin position="316"/>
        <end position="335"/>
    </location>
</feature>
<comment type="caution">
    <text evidence="4">The sequence shown here is derived from an EMBL/GenBank/DDBJ whole genome shotgun (WGS) entry which is preliminary data.</text>
</comment>
<evidence type="ECO:0000313" key="5">
    <source>
        <dbReference type="Proteomes" id="UP000626109"/>
    </source>
</evidence>
<evidence type="ECO:0000256" key="1">
    <source>
        <dbReference type="SAM" id="Phobius"/>
    </source>
</evidence>
<keyword evidence="1" id="KW-0472">Membrane</keyword>
<organism evidence="4 5">
    <name type="scientific">Polarella glacialis</name>
    <name type="common">Dinoflagellate</name>
    <dbReference type="NCBI Taxonomy" id="89957"/>
    <lineage>
        <taxon>Eukaryota</taxon>
        <taxon>Sar</taxon>
        <taxon>Alveolata</taxon>
        <taxon>Dinophyceae</taxon>
        <taxon>Suessiales</taxon>
        <taxon>Suessiaceae</taxon>
        <taxon>Polarella</taxon>
    </lineage>
</organism>
<dbReference type="PANTHER" id="PTHR23028">
    <property type="entry name" value="ACETYLTRANSFERASE"/>
    <property type="match status" value="1"/>
</dbReference>
<feature type="transmembrane region" description="Helical" evidence="1">
    <location>
        <begin position="157"/>
        <end position="177"/>
    </location>
</feature>
<feature type="transmembrane region" description="Helical" evidence="1">
    <location>
        <begin position="73"/>
        <end position="91"/>
    </location>
</feature>
<dbReference type="GO" id="GO:0016747">
    <property type="term" value="F:acyltransferase activity, transferring groups other than amino-acyl groups"/>
    <property type="evidence" value="ECO:0007669"/>
    <property type="project" value="InterPro"/>
</dbReference>
<feature type="transmembrane region" description="Helical" evidence="1">
    <location>
        <begin position="132"/>
        <end position="151"/>
    </location>
</feature>
<protein>
    <recommendedName>
        <fullName evidence="6">Acyltransferase 3 domain-containing protein</fullName>
    </recommendedName>
</protein>
<sequence>MVPLFVSDAKFGFIGNANNWLAFGSTVSYWNKDDDNFNDINPFLPLWSLGVEEQFYVVFPFILWAGRSSPSQLCAALVGLSTLSLAFAIWLESNGLTTHAFFLMPARFWELAAGSLLLLFSGPLQEWLASKTWTFCLLEILAVAFMAAAMAATPEGIGFPAPWALPAVAGSLLCIGLGLDPRSKLSQMLSSSCLVYLGRLSYSIYLWHMPVLGVLRLTQAQLPVMTTCLVLPLLSMASFHCLEEPIRRHRSKDYCCILGTAAAATAASWVWLVSMDAARSTIQPELHMVYLGIALIFLLAGLGVAWHAPCQPTSKLVFLSVLLLSVMAVPVSVAAQAGSGGKIIMTSSTYYEQGLADSCLCQFKENSTLHKPKGARSTASPSAQSLPMCFEEEPVTQQSFESLKRWGSNCTMTSPSLEYLDYMSACLQPEASDAIYVLGDSHSQTMHLAFELATNWPVHRLSWLGFWGEVIFIGAEASQEEQLEALDLTVPKILKKSDILAYVVHADMANQTLFVKNLLHSSRSAGSRLLLVLDYPWLKEDPKRCLLSSTEKCRMSADEVENQIKDQRALVEAFRSEAGVYVFNSHELFLDADNSADFPVPGTNTEAYFDQGHINDAGSRYLAPFLCSFLQDLTRVRANHTF</sequence>
<evidence type="ECO:0000259" key="2">
    <source>
        <dbReference type="Pfam" id="PF01757"/>
    </source>
</evidence>
<dbReference type="InterPro" id="IPR002656">
    <property type="entry name" value="Acyl_transf_3_dom"/>
</dbReference>
<feature type="domain" description="SGNH" evidence="3">
    <location>
        <begin position="424"/>
        <end position="625"/>
    </location>
</feature>
<dbReference type="GO" id="GO:0016020">
    <property type="term" value="C:membrane"/>
    <property type="evidence" value="ECO:0007669"/>
    <property type="project" value="TreeGrafter"/>
</dbReference>
<feature type="transmembrane region" description="Helical" evidence="1">
    <location>
        <begin position="189"/>
        <end position="208"/>
    </location>
</feature>
<feature type="domain" description="Acyltransferase 3" evidence="2">
    <location>
        <begin position="20"/>
        <end position="230"/>
    </location>
</feature>
<gene>
    <name evidence="4" type="ORF">PGLA2088_LOCUS858</name>
</gene>
<feature type="transmembrane region" description="Helical" evidence="1">
    <location>
        <begin position="46"/>
        <end position="66"/>
    </location>
</feature>
<feature type="transmembrane region" description="Helical" evidence="1">
    <location>
        <begin position="286"/>
        <end position="304"/>
    </location>
</feature>
<dbReference type="AlphaFoldDB" id="A0A813GUT6"/>
<dbReference type="Pfam" id="PF19040">
    <property type="entry name" value="SGNH"/>
    <property type="match status" value="1"/>
</dbReference>
<evidence type="ECO:0008006" key="6">
    <source>
        <dbReference type="Google" id="ProtNLM"/>
    </source>
</evidence>
<evidence type="ECO:0000259" key="3">
    <source>
        <dbReference type="Pfam" id="PF19040"/>
    </source>
</evidence>
<dbReference type="SUPFAM" id="SSF52266">
    <property type="entry name" value="SGNH hydrolase"/>
    <property type="match status" value="1"/>
</dbReference>
<dbReference type="InterPro" id="IPR050879">
    <property type="entry name" value="Acyltransferase_3"/>
</dbReference>
<dbReference type="InterPro" id="IPR043968">
    <property type="entry name" value="SGNH"/>
</dbReference>
<name>A0A813GUT6_POLGL</name>
<proteinExistence type="predicted"/>
<dbReference type="Pfam" id="PF01757">
    <property type="entry name" value="Acyl_transf_3"/>
    <property type="match status" value="1"/>
</dbReference>
<reference evidence="4" key="1">
    <citation type="submission" date="2021-02" db="EMBL/GenBank/DDBJ databases">
        <authorList>
            <person name="Dougan E. K."/>
            <person name="Rhodes N."/>
            <person name="Thang M."/>
            <person name="Chan C."/>
        </authorList>
    </citation>
    <scope>NUCLEOTIDE SEQUENCE</scope>
</reference>
<keyword evidence="1" id="KW-1133">Transmembrane helix</keyword>
<keyword evidence="1" id="KW-0812">Transmembrane</keyword>